<feature type="compositionally biased region" description="Polar residues" evidence="2">
    <location>
        <begin position="269"/>
        <end position="282"/>
    </location>
</feature>
<feature type="compositionally biased region" description="Polar residues" evidence="2">
    <location>
        <begin position="828"/>
        <end position="837"/>
    </location>
</feature>
<evidence type="ECO:0000259" key="3">
    <source>
        <dbReference type="PROSITE" id="PS50089"/>
    </source>
</evidence>
<dbReference type="InterPro" id="IPR001841">
    <property type="entry name" value="Znf_RING"/>
</dbReference>
<name>A0AAD7MF81_9AGAR</name>
<evidence type="ECO:0000256" key="2">
    <source>
        <dbReference type="SAM" id="MobiDB-lite"/>
    </source>
</evidence>
<feature type="domain" description="RING-type" evidence="3">
    <location>
        <begin position="172"/>
        <end position="219"/>
    </location>
</feature>
<dbReference type="Gene3D" id="3.30.40.10">
    <property type="entry name" value="Zinc/RING finger domain, C3HC4 (zinc finger)"/>
    <property type="match status" value="1"/>
</dbReference>
<dbReference type="GO" id="GO:0008270">
    <property type="term" value="F:zinc ion binding"/>
    <property type="evidence" value="ECO:0007669"/>
    <property type="project" value="UniProtKB-KW"/>
</dbReference>
<proteinExistence type="predicted"/>
<comment type="caution">
    <text evidence="4">The sequence shown here is derived from an EMBL/GenBank/DDBJ whole genome shotgun (WGS) entry which is preliminary data.</text>
</comment>
<evidence type="ECO:0000256" key="1">
    <source>
        <dbReference type="PROSITE-ProRule" id="PRU00175"/>
    </source>
</evidence>
<dbReference type="PROSITE" id="PS50089">
    <property type="entry name" value="ZF_RING_2"/>
    <property type="match status" value="1"/>
</dbReference>
<evidence type="ECO:0000313" key="5">
    <source>
        <dbReference type="Proteomes" id="UP001215598"/>
    </source>
</evidence>
<accession>A0AAD7MF81</accession>
<dbReference type="SUPFAM" id="SSF57850">
    <property type="entry name" value="RING/U-box"/>
    <property type="match status" value="1"/>
</dbReference>
<keyword evidence="1" id="KW-0862">Zinc</keyword>
<feature type="compositionally biased region" description="Basic and acidic residues" evidence="2">
    <location>
        <begin position="540"/>
        <end position="550"/>
    </location>
</feature>
<dbReference type="CDD" id="cd16448">
    <property type="entry name" value="RING-H2"/>
    <property type="match status" value="1"/>
</dbReference>
<protein>
    <recommendedName>
        <fullName evidence="3">RING-type domain-containing protein</fullName>
    </recommendedName>
</protein>
<feature type="compositionally biased region" description="Pro residues" evidence="2">
    <location>
        <begin position="520"/>
        <end position="533"/>
    </location>
</feature>
<reference evidence="4" key="1">
    <citation type="submission" date="2023-03" db="EMBL/GenBank/DDBJ databases">
        <title>Massive genome expansion in bonnet fungi (Mycena s.s.) driven by repeated elements and novel gene families across ecological guilds.</title>
        <authorList>
            <consortium name="Lawrence Berkeley National Laboratory"/>
            <person name="Harder C.B."/>
            <person name="Miyauchi S."/>
            <person name="Viragh M."/>
            <person name="Kuo A."/>
            <person name="Thoen E."/>
            <person name="Andreopoulos B."/>
            <person name="Lu D."/>
            <person name="Skrede I."/>
            <person name="Drula E."/>
            <person name="Henrissat B."/>
            <person name="Morin E."/>
            <person name="Kohler A."/>
            <person name="Barry K."/>
            <person name="LaButti K."/>
            <person name="Morin E."/>
            <person name="Salamov A."/>
            <person name="Lipzen A."/>
            <person name="Mereny Z."/>
            <person name="Hegedus B."/>
            <person name="Baldrian P."/>
            <person name="Stursova M."/>
            <person name="Weitz H."/>
            <person name="Taylor A."/>
            <person name="Grigoriev I.V."/>
            <person name="Nagy L.G."/>
            <person name="Martin F."/>
            <person name="Kauserud H."/>
        </authorList>
    </citation>
    <scope>NUCLEOTIDE SEQUENCE</scope>
    <source>
        <strain evidence="4">CBHHK182m</strain>
    </source>
</reference>
<dbReference type="AlphaFoldDB" id="A0AAD7MF81"/>
<dbReference type="EMBL" id="JARKIB010000336">
    <property type="protein sequence ID" value="KAJ7713738.1"/>
    <property type="molecule type" value="Genomic_DNA"/>
</dbReference>
<organism evidence="4 5">
    <name type="scientific">Mycena metata</name>
    <dbReference type="NCBI Taxonomy" id="1033252"/>
    <lineage>
        <taxon>Eukaryota</taxon>
        <taxon>Fungi</taxon>
        <taxon>Dikarya</taxon>
        <taxon>Basidiomycota</taxon>
        <taxon>Agaricomycotina</taxon>
        <taxon>Agaricomycetes</taxon>
        <taxon>Agaricomycetidae</taxon>
        <taxon>Agaricales</taxon>
        <taxon>Marasmiineae</taxon>
        <taxon>Mycenaceae</taxon>
        <taxon>Mycena</taxon>
    </lineage>
</organism>
<gene>
    <name evidence="4" type="ORF">B0H16DRAFT_1478420</name>
</gene>
<keyword evidence="5" id="KW-1185">Reference proteome</keyword>
<evidence type="ECO:0000313" key="4">
    <source>
        <dbReference type="EMBL" id="KAJ7713738.1"/>
    </source>
</evidence>
<feature type="region of interest" description="Disordered" evidence="2">
    <location>
        <begin position="825"/>
        <end position="847"/>
    </location>
</feature>
<feature type="compositionally biased region" description="Basic residues" evidence="2">
    <location>
        <begin position="240"/>
        <end position="250"/>
    </location>
</feature>
<feature type="region of interest" description="Disordered" evidence="2">
    <location>
        <begin position="237"/>
        <end position="282"/>
    </location>
</feature>
<feature type="compositionally biased region" description="Basic and acidic residues" evidence="2">
    <location>
        <begin position="251"/>
        <end position="266"/>
    </location>
</feature>
<dbReference type="InterPro" id="IPR013083">
    <property type="entry name" value="Znf_RING/FYVE/PHD"/>
</dbReference>
<keyword evidence="1" id="KW-0479">Metal-binding</keyword>
<dbReference type="Proteomes" id="UP001215598">
    <property type="component" value="Unassembled WGS sequence"/>
</dbReference>
<feature type="compositionally biased region" description="Basic and acidic residues" evidence="2">
    <location>
        <begin position="558"/>
        <end position="571"/>
    </location>
</feature>
<sequence>MYLLGLGKSTAWEARESTAWDGWDEKRKGHKLGCLGKSTGCEARESTAWDGRDEEKKPQAGLLGQMHSLTGRESTSWDGLGWWEATKMKAEGKRRGVEFALKQEYIRRFPLVLPPLNKTLSHEERRTALQEVVKYFRKSPGLAGPQQEFISLSQRVFYDVKEEPHWQEGHQCAICGEKAGRASILLSCSCRFTAYHLSCIQGWHVTRGLERVVDCPTCRRSTKPVNIGWIQMSTTERAERKLKKAKNKKSSGKERERNAGRQRPESYKPTVNTVPPTGKTLSASSPPLHPRLLYHSCTNPCPVVFALEVASISPGPSVFFDCSCDKTRYLTRYLLSSGPSLTSSTSHILGATGPLGTRHFHLAAVPIQNFPQHHRLAQLMDLHQTLTEPPRTLRRVYDRRREPWYTRARTMKVLGLHLVRVHRERTIRAMTPVHPLHVERNINAQARPKMVVHHREVPSAVLQDVAVLPISLQFPVLVLARRHPWTTAVSHTPLRGDMPGEGFTPGGRYSPQPSFMGDAPSPPSRETPLPVPVHPQRTPTIRESDRHDRPGVPTAERMPTDHEPRYYDQNRRPITPDYDEHGEPIFPLNRTVYDAQSNPIPPPDRHTPSGPARSAYAPGVSQGVPGVSEGVPGAPSEQPPVRPFAEEPIRPLPGRPISPGRYSPRSAVTPFPIDLAQAEAEQERLQRLEDDAEDQRERDFRIAEEDRVRVFMEGEERREQEAKERQEALWRDAGLGEPPRAPSMHGDPGDGISIHSVRTSEAASQEAATRLVESIKDTIEAEREQFAREREEMAAERIKLQAARDAAQAELMQQKDNRVKALEEELANSKTRSSSDPPTTPKLGNASARWWSSGTWRRRSTTIWRRIMREQKRRSLLTLPNRASRRLLRSSSAKCRATRTPQCLIRDILKSSTELLLKRWGCCSAKWASSVNREERGALQHELGFLLEKRRLTCGGHKLGWQVGGSECKTLFTMALVLHSQ</sequence>
<feature type="region of interest" description="Disordered" evidence="2">
    <location>
        <begin position="491"/>
        <end position="668"/>
    </location>
</feature>
<keyword evidence="1" id="KW-0863">Zinc-finger</keyword>